<evidence type="ECO:0000313" key="2">
    <source>
        <dbReference type="EMBL" id="USP76180.1"/>
    </source>
</evidence>
<gene>
    <name evidence="2" type="ORF">yc1106_03454</name>
</gene>
<dbReference type="Pfam" id="PF13649">
    <property type="entry name" value="Methyltransf_25"/>
    <property type="match status" value="1"/>
</dbReference>
<keyword evidence="2" id="KW-0489">Methyltransferase</keyword>
<keyword evidence="2" id="KW-0808">Transferase</keyword>
<dbReference type="EMBL" id="CP089275">
    <property type="protein sequence ID" value="USP76180.1"/>
    <property type="molecule type" value="Genomic_DNA"/>
</dbReference>
<dbReference type="GO" id="GO:0032259">
    <property type="term" value="P:methylation"/>
    <property type="evidence" value="ECO:0007669"/>
    <property type="project" value="UniProtKB-KW"/>
</dbReference>
<dbReference type="Proteomes" id="UP001056012">
    <property type="component" value="Chromosome 2"/>
</dbReference>
<dbReference type="GO" id="GO:0008168">
    <property type="term" value="F:methyltransferase activity"/>
    <property type="evidence" value="ECO:0007669"/>
    <property type="project" value="UniProtKB-KW"/>
</dbReference>
<dbReference type="OrthoDB" id="2013972at2759"/>
<reference evidence="2" key="1">
    <citation type="submission" date="2021-12" db="EMBL/GenBank/DDBJ databases">
        <title>Curvularia clavata genome.</title>
        <authorList>
            <person name="Cao Y."/>
        </authorList>
    </citation>
    <scope>NUCLEOTIDE SEQUENCE</scope>
    <source>
        <strain evidence="2">Yc1106</strain>
    </source>
</reference>
<keyword evidence="3" id="KW-1185">Reference proteome</keyword>
<dbReference type="PANTHER" id="PTHR43591:SF105">
    <property type="entry name" value="METHYLTRANSFERASE DOMAIN-CONTAINING PROTEIN-RELATED"/>
    <property type="match status" value="1"/>
</dbReference>
<proteinExistence type="predicted"/>
<dbReference type="InterPro" id="IPR029063">
    <property type="entry name" value="SAM-dependent_MTases_sf"/>
</dbReference>
<name>A0A9Q9DRL7_CURCL</name>
<accession>A0A9Q9DRL7</accession>
<dbReference type="SUPFAM" id="SSF53335">
    <property type="entry name" value="S-adenosyl-L-methionine-dependent methyltransferases"/>
    <property type="match status" value="1"/>
</dbReference>
<sequence>MGEQEPPQETFFEALAANYEAGTGGCARELVSHIVDILPPVDANSVVLDNACGNGMFSQELFVEYPDTPLTVSCADIAPSMIELARRSVPQGNPSSKVSFEVMPGEKLSFPDETFTHSVTSLGIFFFKDAAAGAREIYRTLKPGGTAVLTSWKVPGHLEPVYTADRAVKPEGPHFKWPVDDAWFEGSHLTKTLENAGFKDVEIHEFPCTYGANAVEDLCRYQMGLWKQIGPKWTDEENAQFEKELLAAGKRLAVKAKRPRNGKKDPEIVEVVGYPMVAYVAVAKK</sequence>
<evidence type="ECO:0000259" key="1">
    <source>
        <dbReference type="Pfam" id="PF13649"/>
    </source>
</evidence>
<dbReference type="PANTHER" id="PTHR43591">
    <property type="entry name" value="METHYLTRANSFERASE"/>
    <property type="match status" value="1"/>
</dbReference>
<feature type="domain" description="Methyltransferase" evidence="1">
    <location>
        <begin position="47"/>
        <end position="145"/>
    </location>
</feature>
<dbReference type="Gene3D" id="3.40.50.150">
    <property type="entry name" value="Vaccinia Virus protein VP39"/>
    <property type="match status" value="1"/>
</dbReference>
<organism evidence="2 3">
    <name type="scientific">Curvularia clavata</name>
    <dbReference type="NCBI Taxonomy" id="95742"/>
    <lineage>
        <taxon>Eukaryota</taxon>
        <taxon>Fungi</taxon>
        <taxon>Dikarya</taxon>
        <taxon>Ascomycota</taxon>
        <taxon>Pezizomycotina</taxon>
        <taxon>Dothideomycetes</taxon>
        <taxon>Pleosporomycetidae</taxon>
        <taxon>Pleosporales</taxon>
        <taxon>Pleosporineae</taxon>
        <taxon>Pleosporaceae</taxon>
        <taxon>Curvularia</taxon>
    </lineage>
</organism>
<dbReference type="InterPro" id="IPR041698">
    <property type="entry name" value="Methyltransf_25"/>
</dbReference>
<evidence type="ECO:0000313" key="3">
    <source>
        <dbReference type="Proteomes" id="UP001056012"/>
    </source>
</evidence>
<dbReference type="VEuPathDB" id="FungiDB:yc1106_03454"/>
<dbReference type="AlphaFoldDB" id="A0A9Q9DRL7"/>
<dbReference type="CDD" id="cd02440">
    <property type="entry name" value="AdoMet_MTases"/>
    <property type="match status" value="1"/>
</dbReference>
<protein>
    <submittedName>
        <fullName evidence="2">Methyltransferase type 11</fullName>
    </submittedName>
</protein>